<dbReference type="EMBL" id="CP017603">
    <property type="protein sequence ID" value="AOY78139.1"/>
    <property type="molecule type" value="Genomic_DNA"/>
</dbReference>
<gene>
    <name evidence="1" type="ORF">BJL90_21100</name>
</gene>
<dbReference type="Proteomes" id="UP000177894">
    <property type="component" value="Chromosome"/>
</dbReference>
<sequence>MGIHPPLGLKLLSIAIHIENFPTSFCVEIDNKYINYEKLKNPSLKEISFLLRTDIIRGTTLIVSIYKNRYLSFSSNKPKPLTGLVDILYSLQRVLSRI</sequence>
<keyword evidence="2" id="KW-1185">Reference proteome</keyword>
<protein>
    <submittedName>
        <fullName evidence="1">Uncharacterized protein</fullName>
    </submittedName>
</protein>
<evidence type="ECO:0000313" key="1">
    <source>
        <dbReference type="EMBL" id="AOY78139.1"/>
    </source>
</evidence>
<reference evidence="1 2" key="1">
    <citation type="submission" date="2016-10" db="EMBL/GenBank/DDBJ databases">
        <title>Complete Genome Sequence of Acetogen Clostridium formicoaceticum ATCC 27076.</title>
        <authorList>
            <person name="Bao T."/>
            <person name="Cheng C."/>
            <person name="Zhao J."/>
            <person name="Yang S.-T."/>
            <person name="Wang J."/>
            <person name="Wang M."/>
        </authorList>
    </citation>
    <scope>NUCLEOTIDE SEQUENCE [LARGE SCALE GENOMIC DNA]</scope>
    <source>
        <strain evidence="1 2">ATCC 27076</strain>
    </source>
</reference>
<organism evidence="1 2">
    <name type="scientific">Clostridium formicaceticum</name>
    <dbReference type="NCBI Taxonomy" id="1497"/>
    <lineage>
        <taxon>Bacteria</taxon>
        <taxon>Bacillati</taxon>
        <taxon>Bacillota</taxon>
        <taxon>Clostridia</taxon>
        <taxon>Eubacteriales</taxon>
        <taxon>Clostridiaceae</taxon>
        <taxon>Clostridium</taxon>
    </lineage>
</organism>
<name>A0ABM6EYH7_9CLOT</name>
<proteinExistence type="predicted"/>
<evidence type="ECO:0000313" key="2">
    <source>
        <dbReference type="Proteomes" id="UP000177894"/>
    </source>
</evidence>
<accession>A0ABM6EYH7</accession>